<keyword evidence="6" id="KW-0472">Membrane</keyword>
<gene>
    <name evidence="8" type="ORF">LSH36_2265g00000</name>
</gene>
<comment type="subcellular location">
    <subcellularLocation>
        <location evidence="1">Membrane</location>
        <topology evidence="1">Multi-pass membrane protein</topology>
    </subcellularLocation>
</comment>
<keyword evidence="3" id="KW-0813">Transport</keyword>
<evidence type="ECO:0000313" key="9">
    <source>
        <dbReference type="Proteomes" id="UP001208570"/>
    </source>
</evidence>
<evidence type="ECO:0000313" key="8">
    <source>
        <dbReference type="EMBL" id="KAK2138884.1"/>
    </source>
</evidence>
<dbReference type="PANTHER" id="PTHR48041">
    <property type="entry name" value="ABC TRANSPORTER G FAMILY MEMBER 28"/>
    <property type="match status" value="1"/>
</dbReference>
<evidence type="ECO:0000256" key="1">
    <source>
        <dbReference type="ARBA" id="ARBA00004141"/>
    </source>
</evidence>
<dbReference type="InterPro" id="IPR003439">
    <property type="entry name" value="ABC_transporter-like_ATP-bd"/>
</dbReference>
<proteinExistence type="inferred from homology"/>
<name>A0AAD9IQB0_9ANNE</name>
<accession>A0AAD9IQB0</accession>
<dbReference type="InterPro" id="IPR050352">
    <property type="entry name" value="ABCG_transporters"/>
</dbReference>
<dbReference type="GO" id="GO:0005886">
    <property type="term" value="C:plasma membrane"/>
    <property type="evidence" value="ECO:0007669"/>
    <property type="project" value="TreeGrafter"/>
</dbReference>
<comment type="similarity">
    <text evidence="2">Belongs to the ABC transporter superfamily. ABCG family. Eye pigment precursor importer (TC 3.A.1.204) subfamily.</text>
</comment>
<dbReference type="EMBL" id="JAODUP010002256">
    <property type="protein sequence ID" value="KAK2138884.1"/>
    <property type="molecule type" value="Genomic_DNA"/>
</dbReference>
<dbReference type="GO" id="GO:0042626">
    <property type="term" value="F:ATPase-coupled transmembrane transporter activity"/>
    <property type="evidence" value="ECO:0007669"/>
    <property type="project" value="TreeGrafter"/>
</dbReference>
<evidence type="ECO:0000256" key="2">
    <source>
        <dbReference type="ARBA" id="ARBA00005814"/>
    </source>
</evidence>
<dbReference type="PANTHER" id="PTHR48041:SF139">
    <property type="entry name" value="PROTEIN SCARLET"/>
    <property type="match status" value="1"/>
</dbReference>
<keyword evidence="9" id="KW-1185">Reference proteome</keyword>
<dbReference type="Proteomes" id="UP001208570">
    <property type="component" value="Unassembled WGS sequence"/>
</dbReference>
<dbReference type="Gene3D" id="3.40.50.300">
    <property type="entry name" value="P-loop containing nucleotide triphosphate hydrolases"/>
    <property type="match status" value="1"/>
</dbReference>
<dbReference type="SUPFAM" id="SSF52540">
    <property type="entry name" value="P-loop containing nucleoside triphosphate hydrolases"/>
    <property type="match status" value="1"/>
</dbReference>
<dbReference type="AlphaFoldDB" id="A0AAD9IQB0"/>
<dbReference type="Pfam" id="PF00005">
    <property type="entry name" value="ABC_tran"/>
    <property type="match status" value="1"/>
</dbReference>
<dbReference type="GO" id="GO:0005524">
    <property type="term" value="F:ATP binding"/>
    <property type="evidence" value="ECO:0007669"/>
    <property type="project" value="InterPro"/>
</dbReference>
<evidence type="ECO:0000256" key="5">
    <source>
        <dbReference type="ARBA" id="ARBA00022989"/>
    </source>
</evidence>
<evidence type="ECO:0000256" key="3">
    <source>
        <dbReference type="ARBA" id="ARBA00022448"/>
    </source>
</evidence>
<feature type="domain" description="ABC transporter" evidence="7">
    <location>
        <begin position="3"/>
        <end position="48"/>
    </location>
</feature>
<evidence type="ECO:0000259" key="7">
    <source>
        <dbReference type="Pfam" id="PF00005"/>
    </source>
</evidence>
<evidence type="ECO:0000256" key="4">
    <source>
        <dbReference type="ARBA" id="ARBA00022692"/>
    </source>
</evidence>
<keyword evidence="4" id="KW-0812">Transmembrane</keyword>
<sequence length="88" mass="9548">MGLEKCQNTIIGLPGTVKGISGGERKRLAFAEKLLTKPSIIVCDEPTSGLDSFAARNFVQALNYLANKGHTVLLTIHQPSSEIYFQLS</sequence>
<reference evidence="8" key="1">
    <citation type="journal article" date="2023" name="Mol. Biol. Evol.">
        <title>Third-Generation Sequencing Reveals the Adaptive Role of the Epigenome in Three Deep-Sea Polychaetes.</title>
        <authorList>
            <person name="Perez M."/>
            <person name="Aroh O."/>
            <person name="Sun Y."/>
            <person name="Lan Y."/>
            <person name="Juniper S.K."/>
            <person name="Young C.R."/>
            <person name="Angers B."/>
            <person name="Qian P.Y."/>
        </authorList>
    </citation>
    <scope>NUCLEOTIDE SEQUENCE</scope>
    <source>
        <strain evidence="8">P08H-3</strain>
    </source>
</reference>
<dbReference type="GO" id="GO:0016887">
    <property type="term" value="F:ATP hydrolysis activity"/>
    <property type="evidence" value="ECO:0007669"/>
    <property type="project" value="InterPro"/>
</dbReference>
<organism evidence="8 9">
    <name type="scientific">Paralvinella palmiformis</name>
    <dbReference type="NCBI Taxonomy" id="53620"/>
    <lineage>
        <taxon>Eukaryota</taxon>
        <taxon>Metazoa</taxon>
        <taxon>Spiralia</taxon>
        <taxon>Lophotrochozoa</taxon>
        <taxon>Annelida</taxon>
        <taxon>Polychaeta</taxon>
        <taxon>Sedentaria</taxon>
        <taxon>Canalipalpata</taxon>
        <taxon>Terebellida</taxon>
        <taxon>Terebelliformia</taxon>
        <taxon>Alvinellidae</taxon>
        <taxon>Paralvinella</taxon>
    </lineage>
</organism>
<evidence type="ECO:0000256" key="6">
    <source>
        <dbReference type="ARBA" id="ARBA00023136"/>
    </source>
</evidence>
<dbReference type="InterPro" id="IPR027417">
    <property type="entry name" value="P-loop_NTPase"/>
</dbReference>
<keyword evidence="5" id="KW-1133">Transmembrane helix</keyword>
<comment type="caution">
    <text evidence="8">The sequence shown here is derived from an EMBL/GenBank/DDBJ whole genome shotgun (WGS) entry which is preliminary data.</text>
</comment>
<protein>
    <recommendedName>
        <fullName evidence="7">ABC transporter domain-containing protein</fullName>
    </recommendedName>
</protein>